<protein>
    <submittedName>
        <fullName evidence="2">Uncharacterized protein</fullName>
    </submittedName>
</protein>
<sequence>MAASSFRAAQCPPMIPSAPTTEDLEHEVLSRGYDRPSAAQTAAGASFQSLSALGRPKGTRDRSGTDTKETALIKLHH</sequence>
<evidence type="ECO:0000313" key="2">
    <source>
        <dbReference type="EMBL" id="CAL1586088.1"/>
    </source>
</evidence>
<reference evidence="2 3" key="1">
    <citation type="submission" date="2024-04" db="EMBL/GenBank/DDBJ databases">
        <authorList>
            <person name="Waldvogel A.-M."/>
            <person name="Schoenle A."/>
        </authorList>
    </citation>
    <scope>NUCLEOTIDE SEQUENCE [LARGE SCALE GENOMIC DNA]</scope>
</reference>
<proteinExistence type="predicted"/>
<accession>A0AAV2KC93</accession>
<organism evidence="2 3">
    <name type="scientific">Knipowitschia caucasica</name>
    <name type="common">Caucasian dwarf goby</name>
    <name type="synonym">Pomatoschistus caucasicus</name>
    <dbReference type="NCBI Taxonomy" id="637954"/>
    <lineage>
        <taxon>Eukaryota</taxon>
        <taxon>Metazoa</taxon>
        <taxon>Chordata</taxon>
        <taxon>Craniata</taxon>
        <taxon>Vertebrata</taxon>
        <taxon>Euteleostomi</taxon>
        <taxon>Actinopterygii</taxon>
        <taxon>Neopterygii</taxon>
        <taxon>Teleostei</taxon>
        <taxon>Neoteleostei</taxon>
        <taxon>Acanthomorphata</taxon>
        <taxon>Gobiaria</taxon>
        <taxon>Gobiiformes</taxon>
        <taxon>Gobioidei</taxon>
        <taxon>Gobiidae</taxon>
        <taxon>Gobiinae</taxon>
        <taxon>Knipowitschia</taxon>
    </lineage>
</organism>
<dbReference type="EMBL" id="OZ035839">
    <property type="protein sequence ID" value="CAL1586088.1"/>
    <property type="molecule type" value="Genomic_DNA"/>
</dbReference>
<gene>
    <name evidence="2" type="ORF">KC01_LOCUS16226</name>
</gene>
<dbReference type="AlphaFoldDB" id="A0AAV2KC93"/>
<evidence type="ECO:0000256" key="1">
    <source>
        <dbReference type="SAM" id="MobiDB-lite"/>
    </source>
</evidence>
<feature type="region of interest" description="Disordered" evidence="1">
    <location>
        <begin position="1"/>
        <end position="77"/>
    </location>
</feature>
<keyword evidence="3" id="KW-1185">Reference proteome</keyword>
<feature type="compositionally biased region" description="Basic and acidic residues" evidence="1">
    <location>
        <begin position="58"/>
        <end position="71"/>
    </location>
</feature>
<dbReference type="Proteomes" id="UP001497482">
    <property type="component" value="Chromosome 17"/>
</dbReference>
<evidence type="ECO:0000313" key="3">
    <source>
        <dbReference type="Proteomes" id="UP001497482"/>
    </source>
</evidence>
<name>A0AAV2KC93_KNICA</name>